<comment type="caution">
    <text evidence="1">The sequence shown here is derived from an EMBL/GenBank/DDBJ whole genome shotgun (WGS) entry which is preliminary data.</text>
</comment>
<dbReference type="Proteomes" id="UP000886501">
    <property type="component" value="Unassembled WGS sequence"/>
</dbReference>
<sequence>EVLRLVRSMKNNFAPINRIPPEIFSLIPRHLNERDVDKNLITLTHVCRGWREVLIGDSSLWTRLDCVDAEKTRAYIERSKFLPLEFALCRHGYSPYREDVFLLAVPHTSRAASISIIGNEKILQTLTECASCSIPLLREL</sequence>
<evidence type="ECO:0000313" key="1">
    <source>
        <dbReference type="EMBL" id="KAF9641910.1"/>
    </source>
</evidence>
<dbReference type="EMBL" id="MU118939">
    <property type="protein sequence ID" value="KAF9641910.1"/>
    <property type="molecule type" value="Genomic_DNA"/>
</dbReference>
<protein>
    <submittedName>
        <fullName evidence="1">Uncharacterized protein</fullName>
    </submittedName>
</protein>
<feature type="non-terminal residue" evidence="1">
    <location>
        <position position="1"/>
    </location>
</feature>
<name>A0ACB6YXP8_THEGA</name>
<feature type="non-terminal residue" evidence="1">
    <location>
        <position position="140"/>
    </location>
</feature>
<evidence type="ECO:0000313" key="2">
    <source>
        <dbReference type="Proteomes" id="UP000886501"/>
    </source>
</evidence>
<keyword evidence="2" id="KW-1185">Reference proteome</keyword>
<accession>A0ACB6YXP8</accession>
<reference evidence="1" key="1">
    <citation type="submission" date="2019-10" db="EMBL/GenBank/DDBJ databases">
        <authorList>
            <consortium name="DOE Joint Genome Institute"/>
            <person name="Kuo A."/>
            <person name="Miyauchi S."/>
            <person name="Kiss E."/>
            <person name="Drula E."/>
            <person name="Kohler A."/>
            <person name="Sanchez-Garcia M."/>
            <person name="Andreopoulos B."/>
            <person name="Barry K.W."/>
            <person name="Bonito G."/>
            <person name="Buee M."/>
            <person name="Carver A."/>
            <person name="Chen C."/>
            <person name="Cichocki N."/>
            <person name="Clum A."/>
            <person name="Culley D."/>
            <person name="Crous P.W."/>
            <person name="Fauchery L."/>
            <person name="Girlanda M."/>
            <person name="Hayes R."/>
            <person name="Keri Z."/>
            <person name="Labutti K."/>
            <person name="Lipzen A."/>
            <person name="Lombard V."/>
            <person name="Magnuson J."/>
            <person name="Maillard F."/>
            <person name="Morin E."/>
            <person name="Murat C."/>
            <person name="Nolan M."/>
            <person name="Ohm R."/>
            <person name="Pangilinan J."/>
            <person name="Pereira M."/>
            <person name="Perotto S."/>
            <person name="Peter M."/>
            <person name="Riley R."/>
            <person name="Sitrit Y."/>
            <person name="Stielow B."/>
            <person name="Szollosi G."/>
            <person name="Zifcakova L."/>
            <person name="Stursova M."/>
            <person name="Spatafora J.W."/>
            <person name="Tedersoo L."/>
            <person name="Vaario L.-M."/>
            <person name="Yamada A."/>
            <person name="Yan M."/>
            <person name="Wang P."/>
            <person name="Xu J."/>
            <person name="Bruns T."/>
            <person name="Baldrian P."/>
            <person name="Vilgalys R."/>
            <person name="Henrissat B."/>
            <person name="Grigoriev I.V."/>
            <person name="Hibbett D."/>
            <person name="Nagy L.G."/>
            <person name="Martin F.M."/>
        </authorList>
    </citation>
    <scope>NUCLEOTIDE SEQUENCE</scope>
    <source>
        <strain evidence="1">P2</strain>
    </source>
</reference>
<organism evidence="1 2">
    <name type="scientific">Thelephora ganbajun</name>
    <name type="common">Ganba fungus</name>
    <dbReference type="NCBI Taxonomy" id="370292"/>
    <lineage>
        <taxon>Eukaryota</taxon>
        <taxon>Fungi</taxon>
        <taxon>Dikarya</taxon>
        <taxon>Basidiomycota</taxon>
        <taxon>Agaricomycotina</taxon>
        <taxon>Agaricomycetes</taxon>
        <taxon>Thelephorales</taxon>
        <taxon>Thelephoraceae</taxon>
        <taxon>Thelephora</taxon>
    </lineage>
</organism>
<reference evidence="1" key="2">
    <citation type="journal article" date="2020" name="Nat. Commun.">
        <title>Large-scale genome sequencing of mycorrhizal fungi provides insights into the early evolution of symbiotic traits.</title>
        <authorList>
            <person name="Miyauchi S."/>
            <person name="Kiss E."/>
            <person name="Kuo A."/>
            <person name="Drula E."/>
            <person name="Kohler A."/>
            <person name="Sanchez-Garcia M."/>
            <person name="Morin E."/>
            <person name="Andreopoulos B."/>
            <person name="Barry K.W."/>
            <person name="Bonito G."/>
            <person name="Buee M."/>
            <person name="Carver A."/>
            <person name="Chen C."/>
            <person name="Cichocki N."/>
            <person name="Clum A."/>
            <person name="Culley D."/>
            <person name="Crous P.W."/>
            <person name="Fauchery L."/>
            <person name="Girlanda M."/>
            <person name="Hayes R.D."/>
            <person name="Keri Z."/>
            <person name="LaButti K."/>
            <person name="Lipzen A."/>
            <person name="Lombard V."/>
            <person name="Magnuson J."/>
            <person name="Maillard F."/>
            <person name="Murat C."/>
            <person name="Nolan M."/>
            <person name="Ohm R.A."/>
            <person name="Pangilinan J."/>
            <person name="Pereira M.F."/>
            <person name="Perotto S."/>
            <person name="Peter M."/>
            <person name="Pfister S."/>
            <person name="Riley R."/>
            <person name="Sitrit Y."/>
            <person name="Stielow J.B."/>
            <person name="Szollosi G."/>
            <person name="Zifcakova L."/>
            <person name="Stursova M."/>
            <person name="Spatafora J.W."/>
            <person name="Tedersoo L."/>
            <person name="Vaario L.M."/>
            <person name="Yamada A."/>
            <person name="Yan M."/>
            <person name="Wang P."/>
            <person name="Xu J."/>
            <person name="Bruns T."/>
            <person name="Baldrian P."/>
            <person name="Vilgalys R."/>
            <person name="Dunand C."/>
            <person name="Henrissat B."/>
            <person name="Grigoriev I.V."/>
            <person name="Hibbett D."/>
            <person name="Nagy L.G."/>
            <person name="Martin F.M."/>
        </authorList>
    </citation>
    <scope>NUCLEOTIDE SEQUENCE</scope>
    <source>
        <strain evidence="1">P2</strain>
    </source>
</reference>
<proteinExistence type="predicted"/>
<gene>
    <name evidence="1" type="ORF">BDM02DRAFT_3075831</name>
</gene>